<dbReference type="GO" id="GO:0000822">
    <property type="term" value="F:inositol hexakisphosphate binding"/>
    <property type="evidence" value="ECO:0007669"/>
    <property type="project" value="TreeGrafter"/>
</dbReference>
<name>A0A6A5BLJ5_NAEFO</name>
<feature type="compositionally biased region" description="Polar residues" evidence="11">
    <location>
        <begin position="1"/>
        <end position="19"/>
    </location>
</feature>
<dbReference type="EMBL" id="VFQX01000052">
    <property type="protein sequence ID" value="KAF0974455.1"/>
    <property type="molecule type" value="Genomic_DNA"/>
</dbReference>
<dbReference type="RefSeq" id="XP_044559168.1">
    <property type="nucleotide sequence ID" value="XM_044710127.1"/>
</dbReference>
<keyword evidence="4" id="KW-0509">mRNA transport</keyword>
<comment type="caution">
    <text evidence="12">The sequence shown here is derived from an EMBL/GenBank/DDBJ whole genome shotgun (WGS) entry which is preliminary data.</text>
</comment>
<reference evidence="12 13" key="1">
    <citation type="journal article" date="2019" name="Sci. Rep.">
        <title>Nanopore sequencing improves the draft genome of the human pathogenic amoeba Naegleria fowleri.</title>
        <authorList>
            <person name="Liechti N."/>
            <person name="Schurch N."/>
            <person name="Bruggmann R."/>
            <person name="Wittwer M."/>
        </authorList>
    </citation>
    <scope>NUCLEOTIDE SEQUENCE [LARGE SCALE GENOMIC DNA]</scope>
    <source>
        <strain evidence="12 13">ATCC 30894</strain>
    </source>
</reference>
<keyword evidence="3" id="KW-0813">Transport</keyword>
<dbReference type="OrthoDB" id="420884at2759"/>
<dbReference type="InterPro" id="IPR038506">
    <property type="entry name" value="GLE1-like_sf"/>
</dbReference>
<evidence type="ECO:0000256" key="5">
    <source>
        <dbReference type="ARBA" id="ARBA00022927"/>
    </source>
</evidence>
<evidence type="ECO:0000256" key="8">
    <source>
        <dbReference type="ARBA" id="ARBA00023242"/>
    </source>
</evidence>
<dbReference type="GO" id="GO:0005737">
    <property type="term" value="C:cytoplasm"/>
    <property type="evidence" value="ECO:0007669"/>
    <property type="project" value="TreeGrafter"/>
</dbReference>
<feature type="compositionally biased region" description="Low complexity" evidence="11">
    <location>
        <begin position="221"/>
        <end position="233"/>
    </location>
</feature>
<evidence type="ECO:0000256" key="10">
    <source>
        <dbReference type="ARBA" id="ARBA00029983"/>
    </source>
</evidence>
<evidence type="ECO:0000313" key="12">
    <source>
        <dbReference type="EMBL" id="KAF0974455.1"/>
    </source>
</evidence>
<keyword evidence="7" id="KW-0906">Nuclear pore complex</keyword>
<accession>A0A6A5BLJ5</accession>
<evidence type="ECO:0000313" key="13">
    <source>
        <dbReference type="Proteomes" id="UP000444721"/>
    </source>
</evidence>
<evidence type="ECO:0000256" key="7">
    <source>
        <dbReference type="ARBA" id="ARBA00023132"/>
    </source>
</evidence>
<dbReference type="VEuPathDB" id="AmoebaDB:NF0021640"/>
<evidence type="ECO:0000256" key="9">
    <source>
        <dbReference type="ARBA" id="ARBA00026227"/>
    </source>
</evidence>
<evidence type="ECO:0000256" key="6">
    <source>
        <dbReference type="ARBA" id="ARBA00023010"/>
    </source>
</evidence>
<evidence type="ECO:0000256" key="1">
    <source>
        <dbReference type="ARBA" id="ARBA00004567"/>
    </source>
</evidence>
<dbReference type="PANTHER" id="PTHR12960">
    <property type="entry name" value="GLE-1-RELATED"/>
    <property type="match status" value="1"/>
</dbReference>
<dbReference type="InterPro" id="IPR012476">
    <property type="entry name" value="GLE1"/>
</dbReference>
<feature type="region of interest" description="Disordered" evidence="11">
    <location>
        <begin position="219"/>
        <end position="256"/>
    </location>
</feature>
<dbReference type="VEuPathDB" id="AmoebaDB:FDP41_006487"/>
<dbReference type="GO" id="GO:0005543">
    <property type="term" value="F:phospholipid binding"/>
    <property type="evidence" value="ECO:0007669"/>
    <property type="project" value="TreeGrafter"/>
</dbReference>
<organism evidence="12 13">
    <name type="scientific">Naegleria fowleri</name>
    <name type="common">Brain eating amoeba</name>
    <dbReference type="NCBI Taxonomy" id="5763"/>
    <lineage>
        <taxon>Eukaryota</taxon>
        <taxon>Discoba</taxon>
        <taxon>Heterolobosea</taxon>
        <taxon>Tetramitia</taxon>
        <taxon>Eutetramitia</taxon>
        <taxon>Vahlkampfiidae</taxon>
        <taxon>Naegleria</taxon>
    </lineage>
</organism>
<evidence type="ECO:0000256" key="3">
    <source>
        <dbReference type="ARBA" id="ARBA00022448"/>
    </source>
</evidence>
<keyword evidence="13" id="KW-1185">Reference proteome</keyword>
<dbReference type="GO" id="GO:0044614">
    <property type="term" value="C:nuclear pore cytoplasmic filaments"/>
    <property type="evidence" value="ECO:0007669"/>
    <property type="project" value="TreeGrafter"/>
</dbReference>
<dbReference type="AlphaFoldDB" id="A0A6A5BLJ5"/>
<dbReference type="GO" id="GO:0031369">
    <property type="term" value="F:translation initiation factor binding"/>
    <property type="evidence" value="ECO:0007669"/>
    <property type="project" value="TreeGrafter"/>
</dbReference>
<dbReference type="GO" id="GO:0016973">
    <property type="term" value="P:poly(A)+ mRNA export from nucleus"/>
    <property type="evidence" value="ECO:0007669"/>
    <property type="project" value="InterPro"/>
</dbReference>
<evidence type="ECO:0000256" key="4">
    <source>
        <dbReference type="ARBA" id="ARBA00022816"/>
    </source>
</evidence>
<dbReference type="Pfam" id="PF07817">
    <property type="entry name" value="GLE1"/>
    <property type="match status" value="1"/>
</dbReference>
<evidence type="ECO:0000256" key="2">
    <source>
        <dbReference type="ARBA" id="ARBA00011056"/>
    </source>
</evidence>
<dbReference type="VEuPathDB" id="AmoebaDB:NfTy_089580"/>
<dbReference type="GeneID" id="68113705"/>
<evidence type="ECO:0000256" key="11">
    <source>
        <dbReference type="SAM" id="MobiDB-lite"/>
    </source>
</evidence>
<feature type="region of interest" description="Disordered" evidence="11">
    <location>
        <begin position="111"/>
        <end position="136"/>
    </location>
</feature>
<gene>
    <name evidence="12" type="ORF">FDP41_006487</name>
</gene>
<comment type="subcellular location">
    <subcellularLocation>
        <location evidence="1">Nucleus</location>
        <location evidence="1">Nuclear pore complex</location>
    </subcellularLocation>
</comment>
<sequence length="658" mass="74652">MFHPSFTSPMDAMDTTQEEQPSHHHFESRTCTFIEASKHSCSKNHKLLNHHRASCTENNNVDIATELSACDTITNNDVYNFKEITRKGPIGIIDEDEVMQDDFEIDQQYQQPTSFSSSKNALQTHRPRVSSESRTRSILSPDKYYEIKCNIEQELLFKSSQFGKTNNSILSEQPPPLRNQNNFETKKEELHSKLKSARSDFESFLKSVEKEIQQERIQLAQSKPTQPSTTTTSDINVSPIKPTLPNMGEPKPSTQLSQTTLNIQPTLNITQQPTSFDNTVAKTGISQLILQPSTGVQSVTMVQPSIQPTEPMTQHSIAQPSLHPIAQPTVQPSKPPISQPIVQPVVTPSNPPPQIVRVQSSSAVPIYQIKVDVPQQGTRTRAYMRAKFFMNKLEEFNAVAKQFENDKSCKSSRTEIKKKINGPFNRAADDESSIRRVTNELYTAFETFQKSQGPIPNGEFYYSLVLYANTLIENACSQATDLKKVFPYAKITSQLMVIMPEVLYAVIGTIHSKCVFTIPYYPLAKSKDEFKTLYGFEEDEDESAFVRRMKEIIILFASIIQTDEQGHEYGVDKGWEWLAAVLNLQPIKYTIEMVDTFVKIAGHRLEQTYNVQFAKLLRYLEVHFIPNLPPNSDRGSITRLNHLIGNYKKDHTIPPPIQ</sequence>
<protein>
    <recommendedName>
        <fullName evidence="9">mRNA export factor GLE1</fullName>
    </recommendedName>
    <alternativeName>
        <fullName evidence="10">Nucleoporin GLE1</fullName>
    </alternativeName>
</protein>
<proteinExistence type="inferred from homology"/>
<feature type="compositionally biased region" description="Polar residues" evidence="11">
    <location>
        <begin position="111"/>
        <end position="123"/>
    </location>
</feature>
<feature type="region of interest" description="Disordered" evidence="11">
    <location>
        <begin position="1"/>
        <end position="26"/>
    </location>
</feature>
<comment type="similarity">
    <text evidence="2">Belongs to the GLE1 family.</text>
</comment>
<keyword evidence="5" id="KW-0653">Protein transport</keyword>
<dbReference type="PANTHER" id="PTHR12960:SF0">
    <property type="entry name" value="MRNA EXPORT FACTOR GLE1"/>
    <property type="match status" value="1"/>
</dbReference>
<dbReference type="GO" id="GO:0015031">
    <property type="term" value="P:protein transport"/>
    <property type="evidence" value="ECO:0007669"/>
    <property type="project" value="UniProtKB-KW"/>
</dbReference>
<dbReference type="Proteomes" id="UP000444721">
    <property type="component" value="Unassembled WGS sequence"/>
</dbReference>
<keyword evidence="6" id="KW-0811">Translocation</keyword>
<keyword evidence="8" id="KW-0539">Nucleus</keyword>
<dbReference type="Gene3D" id="1.25.40.510">
    <property type="entry name" value="GLE1-like"/>
    <property type="match status" value="1"/>
</dbReference>